<dbReference type="InterPro" id="IPR050155">
    <property type="entry name" value="HAD-like_hydrolase_sf"/>
</dbReference>
<dbReference type="GO" id="GO:0008967">
    <property type="term" value="F:phosphoglycolate phosphatase activity"/>
    <property type="evidence" value="ECO:0007669"/>
    <property type="project" value="TreeGrafter"/>
</dbReference>
<keyword evidence="2" id="KW-1185">Reference proteome</keyword>
<dbReference type="InterPro" id="IPR036412">
    <property type="entry name" value="HAD-like_sf"/>
</dbReference>
<reference evidence="1 2" key="1">
    <citation type="submission" date="2017-06" db="EMBL/GenBank/DDBJ databases">
        <title>Genome sequencing of cyanobaciteial culture collection at National Institute for Environmental Studies (NIES).</title>
        <authorList>
            <person name="Hirose Y."/>
            <person name="Shimura Y."/>
            <person name="Fujisawa T."/>
            <person name="Nakamura Y."/>
            <person name="Kawachi M."/>
        </authorList>
    </citation>
    <scope>NUCLEOTIDE SEQUENCE [LARGE SCALE GENOMIC DNA]</scope>
    <source>
        <strain evidence="1 2">NIES-37</strain>
    </source>
</reference>
<dbReference type="SFLD" id="SFLDG01129">
    <property type="entry name" value="C1.5:_HAD__Beta-PGM__Phosphata"/>
    <property type="match status" value="1"/>
</dbReference>
<dbReference type="InterPro" id="IPR041492">
    <property type="entry name" value="HAD_2"/>
</dbReference>
<dbReference type="KEGG" id="ttq:NIES37_59920"/>
<sequence>MLRLITDFDGPIVDVSERYYRVYQFCLEKTRRSDQSVRELSKAEFWQLKRSRVPEKQIAINSGLDEAQALEFAQLRRQTVHTEHYFQYDTLVPGAVEALVKIQAAGVDLAVMTMRRVWELDYAFQKFQLGRFFPENRCYCLANDYVKTRDIEDKPLLMTRAIEELPAVADSWMVGDTEADITAAKKHHIKAIAVESGIRDRAQLELYHPEFLVPNLSAAVDFILETGLKNQRSLSIG</sequence>
<dbReference type="Gene3D" id="1.10.150.240">
    <property type="entry name" value="Putative phosphatase, domain 2"/>
    <property type="match status" value="1"/>
</dbReference>
<dbReference type="EMBL" id="AP018248">
    <property type="protein sequence ID" value="BAZ01985.1"/>
    <property type="molecule type" value="Genomic_DNA"/>
</dbReference>
<keyword evidence="1" id="KW-0378">Hydrolase</keyword>
<dbReference type="Proteomes" id="UP000218785">
    <property type="component" value="Chromosome"/>
</dbReference>
<evidence type="ECO:0000313" key="2">
    <source>
        <dbReference type="Proteomes" id="UP000218785"/>
    </source>
</evidence>
<dbReference type="GO" id="GO:0006281">
    <property type="term" value="P:DNA repair"/>
    <property type="evidence" value="ECO:0007669"/>
    <property type="project" value="TreeGrafter"/>
</dbReference>
<name>A0A1Z4N8G9_9CYAN</name>
<dbReference type="Gene3D" id="3.40.50.1000">
    <property type="entry name" value="HAD superfamily/HAD-like"/>
    <property type="match status" value="1"/>
</dbReference>
<dbReference type="SUPFAM" id="SSF56784">
    <property type="entry name" value="HAD-like"/>
    <property type="match status" value="1"/>
</dbReference>
<proteinExistence type="predicted"/>
<gene>
    <name evidence="1" type="ORF">NIES37_59920</name>
</gene>
<dbReference type="AlphaFoldDB" id="A0A1Z4N8G9"/>
<dbReference type="SFLD" id="SFLDS00003">
    <property type="entry name" value="Haloacid_Dehalogenase"/>
    <property type="match status" value="1"/>
</dbReference>
<accession>A0A1Z4N8G9</accession>
<dbReference type="InterPro" id="IPR023198">
    <property type="entry name" value="PGP-like_dom2"/>
</dbReference>
<dbReference type="PANTHER" id="PTHR43434:SF1">
    <property type="entry name" value="PHOSPHOGLYCOLATE PHOSPHATASE"/>
    <property type="match status" value="1"/>
</dbReference>
<dbReference type="Pfam" id="PF13419">
    <property type="entry name" value="HAD_2"/>
    <property type="match status" value="1"/>
</dbReference>
<dbReference type="RefSeq" id="WP_096584273.1">
    <property type="nucleotide sequence ID" value="NZ_CAWNJS010000001.1"/>
</dbReference>
<dbReference type="PANTHER" id="PTHR43434">
    <property type="entry name" value="PHOSPHOGLYCOLATE PHOSPHATASE"/>
    <property type="match status" value="1"/>
</dbReference>
<organism evidence="1 2">
    <name type="scientific">Tolypothrix tenuis PCC 7101</name>
    <dbReference type="NCBI Taxonomy" id="231146"/>
    <lineage>
        <taxon>Bacteria</taxon>
        <taxon>Bacillati</taxon>
        <taxon>Cyanobacteriota</taxon>
        <taxon>Cyanophyceae</taxon>
        <taxon>Nostocales</taxon>
        <taxon>Tolypothrichaceae</taxon>
        <taxon>Tolypothrix</taxon>
    </lineage>
</organism>
<protein>
    <submittedName>
        <fullName evidence="1">Hydrolase</fullName>
    </submittedName>
</protein>
<dbReference type="InterPro" id="IPR023214">
    <property type="entry name" value="HAD_sf"/>
</dbReference>
<evidence type="ECO:0000313" key="1">
    <source>
        <dbReference type="EMBL" id="BAZ01985.1"/>
    </source>
</evidence>
<dbReference type="GO" id="GO:0005829">
    <property type="term" value="C:cytosol"/>
    <property type="evidence" value="ECO:0007669"/>
    <property type="project" value="TreeGrafter"/>
</dbReference>